<dbReference type="InterPro" id="IPR017438">
    <property type="entry name" value="ATP-NAD_kinase_N"/>
</dbReference>
<dbReference type="NCBIfam" id="TIGR00147">
    <property type="entry name" value="YegS/Rv2252/BmrU family lipid kinase"/>
    <property type="match status" value="1"/>
</dbReference>
<evidence type="ECO:0000313" key="7">
    <source>
        <dbReference type="EMBL" id="QEG40362.1"/>
    </source>
</evidence>
<dbReference type="KEGG" id="rul:UC8_23710"/>
<dbReference type="InterPro" id="IPR050187">
    <property type="entry name" value="Lipid_Phosphate_FormReg"/>
</dbReference>
<accession>A0A5B9QQY9</accession>
<dbReference type="GO" id="GO:0008654">
    <property type="term" value="P:phospholipid biosynthetic process"/>
    <property type="evidence" value="ECO:0007669"/>
    <property type="project" value="InterPro"/>
</dbReference>
<sequence length="331" mass="35982" precursor="true">MIPNLATTFATIPAASATSAIAATEPTLVLWNPHSGRAAAAGQLRQQLAALRDVRLVDTQHAEHIQQLAAEAIQQGFTHVIAAGGDGTVNAAVNGLMPLRQRPSFAVLPIGTANDFAQTLAIPDDLALAASVAFGGERRRIDVIELQTEQRRRWFANMAAGGNSDEVTRQLTREVKQRWGPLCYLRGAISVLTDLKEFEAKIRLDDGSEESWSVWNVIVANGRTNAGHLQLAPRANPEDGLLDLILIRDGELLDVPALVVQYAISDYIHSDLVRYRQARSLRFDSQPPMRFSIDGEAVDEPPTGFRVVPGALQMAVGPQYVANPPTAHPRR</sequence>
<feature type="signal peptide" evidence="5">
    <location>
        <begin position="1"/>
        <end position="22"/>
    </location>
</feature>
<dbReference type="Gene3D" id="2.60.200.40">
    <property type="match status" value="1"/>
</dbReference>
<evidence type="ECO:0000256" key="1">
    <source>
        <dbReference type="ARBA" id="ARBA00022679"/>
    </source>
</evidence>
<dbReference type="InterPro" id="IPR001206">
    <property type="entry name" value="Diacylglycerol_kinase_cat_dom"/>
</dbReference>
<feature type="chain" id="PRO_5022800309" evidence="5">
    <location>
        <begin position="23"/>
        <end position="331"/>
    </location>
</feature>
<keyword evidence="8" id="KW-1185">Reference proteome</keyword>
<keyword evidence="3 7" id="KW-0418">Kinase</keyword>
<name>A0A5B9QQY9_9BACT</name>
<dbReference type="RefSeq" id="WP_084428228.1">
    <property type="nucleotide sequence ID" value="NZ_CP042914.1"/>
</dbReference>
<protein>
    <submittedName>
        <fullName evidence="7">Diacylglycerol kinase</fullName>
        <ecNumber evidence="7">2.7.1.107</ecNumber>
    </submittedName>
</protein>
<dbReference type="PANTHER" id="PTHR12358:SF54">
    <property type="entry name" value="SPHINGOSINE KINASE RELATED PROTEIN"/>
    <property type="match status" value="1"/>
</dbReference>
<proteinExistence type="predicted"/>
<dbReference type="Pfam" id="PF00781">
    <property type="entry name" value="DAGK_cat"/>
    <property type="match status" value="1"/>
</dbReference>
<keyword evidence="5" id="KW-0732">Signal</keyword>
<dbReference type="Gene3D" id="3.40.50.10330">
    <property type="entry name" value="Probable inorganic polyphosphate/atp-NAD kinase, domain 1"/>
    <property type="match status" value="1"/>
</dbReference>
<dbReference type="PANTHER" id="PTHR12358">
    <property type="entry name" value="SPHINGOSINE KINASE"/>
    <property type="match status" value="1"/>
</dbReference>
<dbReference type="OrthoDB" id="142078at2"/>
<dbReference type="EC" id="2.7.1.107" evidence="7"/>
<reference evidence="7 8" key="1">
    <citation type="submission" date="2019-08" db="EMBL/GenBank/DDBJ databases">
        <title>Deep-cultivation of Planctomycetes and their phenomic and genomic characterization uncovers novel biology.</title>
        <authorList>
            <person name="Wiegand S."/>
            <person name="Jogler M."/>
            <person name="Boedeker C."/>
            <person name="Pinto D."/>
            <person name="Vollmers J."/>
            <person name="Rivas-Marin E."/>
            <person name="Kohn T."/>
            <person name="Peeters S.H."/>
            <person name="Heuer A."/>
            <person name="Rast P."/>
            <person name="Oberbeckmann S."/>
            <person name="Bunk B."/>
            <person name="Jeske O."/>
            <person name="Meyerdierks A."/>
            <person name="Storesund J.E."/>
            <person name="Kallscheuer N."/>
            <person name="Luecker S."/>
            <person name="Lage O.M."/>
            <person name="Pohl T."/>
            <person name="Merkel B.J."/>
            <person name="Hornburger P."/>
            <person name="Mueller R.-W."/>
            <person name="Bruemmer F."/>
            <person name="Labrenz M."/>
            <person name="Spormann A.M."/>
            <person name="Op den Camp H."/>
            <person name="Overmann J."/>
            <person name="Amann R."/>
            <person name="Jetten M.S.M."/>
            <person name="Mascher T."/>
            <person name="Medema M.H."/>
            <person name="Devos D.P."/>
            <person name="Kaster A.-K."/>
            <person name="Ovreas L."/>
            <person name="Rohde M."/>
            <person name="Galperin M.Y."/>
            <person name="Jogler C."/>
        </authorList>
    </citation>
    <scope>NUCLEOTIDE SEQUENCE [LARGE SCALE GENOMIC DNA]</scope>
    <source>
        <strain evidence="7 8">UC8</strain>
    </source>
</reference>
<dbReference type="InterPro" id="IPR005218">
    <property type="entry name" value="Diacylglycerol/lipid_kinase"/>
</dbReference>
<dbReference type="GO" id="GO:0004143">
    <property type="term" value="F:ATP-dependent diacylglycerol kinase activity"/>
    <property type="evidence" value="ECO:0007669"/>
    <property type="project" value="UniProtKB-EC"/>
</dbReference>
<dbReference type="Proteomes" id="UP000325286">
    <property type="component" value="Chromosome"/>
</dbReference>
<dbReference type="EMBL" id="CP042914">
    <property type="protein sequence ID" value="QEG40362.1"/>
    <property type="molecule type" value="Genomic_DNA"/>
</dbReference>
<dbReference type="SUPFAM" id="SSF111331">
    <property type="entry name" value="NAD kinase/diacylglycerol kinase-like"/>
    <property type="match status" value="1"/>
</dbReference>
<evidence type="ECO:0000256" key="2">
    <source>
        <dbReference type="ARBA" id="ARBA00022741"/>
    </source>
</evidence>
<dbReference type="PROSITE" id="PS50146">
    <property type="entry name" value="DAGK"/>
    <property type="match status" value="1"/>
</dbReference>
<dbReference type="AlphaFoldDB" id="A0A5B9QQY9"/>
<gene>
    <name evidence="7" type="primary">dagK_2</name>
    <name evidence="7" type="ORF">UC8_23710</name>
</gene>
<evidence type="ECO:0000259" key="6">
    <source>
        <dbReference type="PROSITE" id="PS50146"/>
    </source>
</evidence>
<dbReference type="GO" id="GO:0005524">
    <property type="term" value="F:ATP binding"/>
    <property type="evidence" value="ECO:0007669"/>
    <property type="project" value="UniProtKB-KW"/>
</dbReference>
<keyword evidence="1 7" id="KW-0808">Transferase</keyword>
<dbReference type="Pfam" id="PF19279">
    <property type="entry name" value="YegS_C"/>
    <property type="match status" value="1"/>
</dbReference>
<evidence type="ECO:0000256" key="5">
    <source>
        <dbReference type="SAM" id="SignalP"/>
    </source>
</evidence>
<evidence type="ECO:0000313" key="8">
    <source>
        <dbReference type="Proteomes" id="UP000325286"/>
    </source>
</evidence>
<evidence type="ECO:0000256" key="3">
    <source>
        <dbReference type="ARBA" id="ARBA00022777"/>
    </source>
</evidence>
<evidence type="ECO:0000256" key="4">
    <source>
        <dbReference type="ARBA" id="ARBA00022840"/>
    </source>
</evidence>
<dbReference type="SMART" id="SM00046">
    <property type="entry name" value="DAGKc"/>
    <property type="match status" value="1"/>
</dbReference>
<organism evidence="7 8">
    <name type="scientific">Roseimaritima ulvae</name>
    <dbReference type="NCBI Taxonomy" id="980254"/>
    <lineage>
        <taxon>Bacteria</taxon>
        <taxon>Pseudomonadati</taxon>
        <taxon>Planctomycetota</taxon>
        <taxon>Planctomycetia</taxon>
        <taxon>Pirellulales</taxon>
        <taxon>Pirellulaceae</taxon>
        <taxon>Roseimaritima</taxon>
    </lineage>
</organism>
<keyword evidence="4" id="KW-0067">ATP-binding</keyword>
<keyword evidence="2" id="KW-0547">Nucleotide-binding</keyword>
<dbReference type="InterPro" id="IPR045540">
    <property type="entry name" value="YegS/DAGK_C"/>
</dbReference>
<dbReference type="InterPro" id="IPR016064">
    <property type="entry name" value="NAD/diacylglycerol_kinase_sf"/>
</dbReference>
<feature type="domain" description="DAGKc" evidence="6">
    <location>
        <begin position="22"/>
        <end position="150"/>
    </location>
</feature>